<dbReference type="Gene3D" id="3.90.76.10">
    <property type="entry name" value="Dipeptide-binding Protein, Domain 1"/>
    <property type="match status" value="1"/>
</dbReference>
<keyword evidence="2" id="KW-0732">Signal</keyword>
<dbReference type="Pfam" id="PF00496">
    <property type="entry name" value="SBP_bac_5"/>
    <property type="match status" value="1"/>
</dbReference>
<evidence type="ECO:0000313" key="5">
    <source>
        <dbReference type="Proteomes" id="UP000070339"/>
    </source>
</evidence>
<feature type="region of interest" description="Disordered" evidence="1">
    <location>
        <begin position="23"/>
        <end position="53"/>
    </location>
</feature>
<dbReference type="Gene3D" id="3.40.190.10">
    <property type="entry name" value="Periplasmic binding protein-like II"/>
    <property type="match status" value="1"/>
</dbReference>
<dbReference type="Gene3D" id="3.10.105.10">
    <property type="entry name" value="Dipeptide-binding Protein, Domain 3"/>
    <property type="match status" value="1"/>
</dbReference>
<name>A0ABR5V9V8_9CORY</name>
<dbReference type="InterPro" id="IPR039424">
    <property type="entry name" value="SBP_5"/>
</dbReference>
<dbReference type="PANTHER" id="PTHR30290:SF65">
    <property type="entry name" value="MONOACYL PHOSPHATIDYLINOSITOL TETRAMANNOSIDE-BINDING PROTEIN LPQW-RELATED"/>
    <property type="match status" value="1"/>
</dbReference>
<accession>A0ABR5V9V8</accession>
<protein>
    <submittedName>
        <fullName evidence="4">Bacterial extracellular solute-binding s, 5 Middle family protein</fullName>
    </submittedName>
</protein>
<sequence>MRKLGAAVVASSLCVLTSCMANPGPPPIEDKPAAESTQTETPTPEKEKEDGVERETVAIGVDPLRGGLNPHLVANNSELVSQIAELVLPSAFHGEHMDSDVLASAEEVEPPKGVAQRVVYKIASPAQWSDGTPISGSDFHYLWTQMTSNPGVVDPAGYFAIEDISTSSAGRVVVVDFKQRVSDWHRLFAHLLPSHLLQDTEFTAALADGIPASAGRYAVEAVDRGRGVITLNRNDRFWGAGPALVDVVQLRTVRDTSQAVNMLRSGQVGFVDFTPEQTSLESLSLLSNVNAGTVTRNRQLRLHFSAREGALPEQSQRRALASLIETDQVARLAAGRASELRPGQNPVNEEVDLTPLRERAGRKPLRIAADPTHPEAVAAASTIVDVLETQAISAEVVSERTQTIAGEMLPEAEVDAVVAWENANVSPESLASLYMCENDDVRASDISGFCPAEAEDMRGDILSGRITPDAALEKVRKLNSDEVLYVPLMDEVRIHALGRGILGPGQRIEDWDAGLITAPMWRKDEK</sequence>
<dbReference type="EMBL" id="LTEB01000024">
    <property type="protein sequence ID" value="KXU18399.1"/>
    <property type="molecule type" value="Genomic_DNA"/>
</dbReference>
<dbReference type="Proteomes" id="UP000070339">
    <property type="component" value="Unassembled WGS sequence"/>
</dbReference>
<feature type="domain" description="Solute-binding protein family 5" evidence="3">
    <location>
        <begin position="120"/>
        <end position="337"/>
    </location>
</feature>
<dbReference type="InterPro" id="IPR000914">
    <property type="entry name" value="SBP_5_dom"/>
</dbReference>
<dbReference type="RefSeq" id="WP_235591028.1">
    <property type="nucleotide sequence ID" value="NZ_LTEB01000024.1"/>
</dbReference>
<dbReference type="SUPFAM" id="SSF53850">
    <property type="entry name" value="Periplasmic binding protein-like II"/>
    <property type="match status" value="1"/>
</dbReference>
<proteinExistence type="predicted"/>
<dbReference type="PROSITE" id="PS51257">
    <property type="entry name" value="PROKAR_LIPOPROTEIN"/>
    <property type="match status" value="1"/>
</dbReference>
<evidence type="ECO:0000259" key="3">
    <source>
        <dbReference type="Pfam" id="PF00496"/>
    </source>
</evidence>
<feature type="signal peptide" evidence="2">
    <location>
        <begin position="1"/>
        <end position="21"/>
    </location>
</feature>
<feature type="chain" id="PRO_5045124576" evidence="2">
    <location>
        <begin position="22"/>
        <end position="526"/>
    </location>
</feature>
<feature type="compositionally biased region" description="Basic and acidic residues" evidence="1">
    <location>
        <begin position="43"/>
        <end position="53"/>
    </location>
</feature>
<keyword evidence="5" id="KW-1185">Reference proteome</keyword>
<dbReference type="CDD" id="cd08501">
    <property type="entry name" value="PBP2_Lpqw"/>
    <property type="match status" value="1"/>
</dbReference>
<comment type="caution">
    <text evidence="4">The sequence shown here is derived from an EMBL/GenBank/DDBJ whole genome shotgun (WGS) entry which is preliminary data.</text>
</comment>
<evidence type="ECO:0000313" key="4">
    <source>
        <dbReference type="EMBL" id="KXU18399.1"/>
    </source>
</evidence>
<evidence type="ECO:0000256" key="1">
    <source>
        <dbReference type="SAM" id="MobiDB-lite"/>
    </source>
</evidence>
<reference evidence="4 5" key="1">
    <citation type="journal article" date="2016" name="Int. J. Syst. Evol. Microbiol.">
        <title>Resolving the Complexity of Human Skin Metagenomes Using Single-Molecule Sequencing.</title>
        <authorList>
            <consortium name="NISC Comparative Sequencing Program"/>
            <person name="Tsai Y.C."/>
            <person name="Conlan S."/>
            <person name="Deming C."/>
            <person name="Segre J.A."/>
            <person name="Kong H.H."/>
            <person name="Korlach J."/>
            <person name="Oh J."/>
        </authorList>
    </citation>
    <scope>NUCLEOTIDE SEQUENCE [LARGE SCALE GENOMIC DNA]</scope>
    <source>
        <strain evidence="4 5">1B08</strain>
    </source>
</reference>
<evidence type="ECO:0000256" key="2">
    <source>
        <dbReference type="SAM" id="SignalP"/>
    </source>
</evidence>
<dbReference type="PANTHER" id="PTHR30290">
    <property type="entry name" value="PERIPLASMIC BINDING COMPONENT OF ABC TRANSPORTER"/>
    <property type="match status" value="1"/>
</dbReference>
<gene>
    <name evidence="4" type="ORF">WM41_0954</name>
</gene>
<organism evidence="4 5">
    <name type="scientific">Corynebacterium simulans</name>
    <dbReference type="NCBI Taxonomy" id="146827"/>
    <lineage>
        <taxon>Bacteria</taxon>
        <taxon>Bacillati</taxon>
        <taxon>Actinomycetota</taxon>
        <taxon>Actinomycetes</taxon>
        <taxon>Mycobacteriales</taxon>
        <taxon>Corynebacteriaceae</taxon>
        <taxon>Corynebacterium</taxon>
    </lineage>
</organism>